<protein>
    <submittedName>
        <fullName evidence="5">Secretin</fullName>
    </submittedName>
</protein>
<reference evidence="5 6" key="1">
    <citation type="submission" date="2017-11" db="EMBL/GenBank/DDBJ databases">
        <title>Reclassification of Bisgaard taxon 5 as Caviibacterium pharyngocola gen. nov., sp. nov.</title>
        <authorList>
            <person name="Christensen H."/>
        </authorList>
    </citation>
    <scope>NUCLEOTIDE SEQUENCE [LARGE SCALE GENOMIC DNA]</scope>
    <source>
        <strain evidence="5 6">7_3</strain>
    </source>
</reference>
<organism evidence="5 6">
    <name type="scientific">Caviibacterium pharyngocola</name>
    <dbReference type="NCBI Taxonomy" id="28159"/>
    <lineage>
        <taxon>Bacteria</taxon>
        <taxon>Pseudomonadati</taxon>
        <taxon>Pseudomonadota</taxon>
        <taxon>Gammaproteobacteria</taxon>
        <taxon>Pasteurellales</taxon>
        <taxon>Pasteurellaceae</taxon>
        <taxon>Caviibacterium</taxon>
    </lineage>
</organism>
<dbReference type="PANTHER" id="PTHR30332">
    <property type="entry name" value="PROBABLE GENERAL SECRETION PATHWAY PROTEIN D"/>
    <property type="match status" value="1"/>
</dbReference>
<dbReference type="InterPro" id="IPR032789">
    <property type="entry name" value="T2SS-T3SS_pil_N"/>
</dbReference>
<evidence type="ECO:0000313" key="5">
    <source>
        <dbReference type="EMBL" id="PJG83356.1"/>
    </source>
</evidence>
<dbReference type="RefSeq" id="WP_100296294.1">
    <property type="nucleotide sequence ID" value="NZ_PHGZ01000008.1"/>
</dbReference>
<name>A0A2M8RWT8_9PAST</name>
<dbReference type="GO" id="GO:0009306">
    <property type="term" value="P:protein secretion"/>
    <property type="evidence" value="ECO:0007669"/>
    <property type="project" value="InterPro"/>
</dbReference>
<dbReference type="Proteomes" id="UP000230282">
    <property type="component" value="Unassembled WGS sequence"/>
</dbReference>
<keyword evidence="6" id="KW-1185">Reference proteome</keyword>
<dbReference type="PRINTS" id="PR01032">
    <property type="entry name" value="PHAGEIV"/>
</dbReference>
<gene>
    <name evidence="5" type="ORF">CVP04_04325</name>
</gene>
<evidence type="ECO:0000313" key="6">
    <source>
        <dbReference type="Proteomes" id="UP000230282"/>
    </source>
</evidence>
<dbReference type="EMBL" id="PHGZ01000008">
    <property type="protein sequence ID" value="PJG83356.1"/>
    <property type="molecule type" value="Genomic_DNA"/>
</dbReference>
<evidence type="ECO:0000259" key="4">
    <source>
        <dbReference type="Pfam" id="PF13629"/>
    </source>
</evidence>
<dbReference type="Pfam" id="PF13629">
    <property type="entry name" value="T2SS-T3SS_pil_N"/>
    <property type="match status" value="1"/>
</dbReference>
<feature type="domain" description="Type II/III secretion system secretin-like" evidence="3">
    <location>
        <begin position="261"/>
        <end position="419"/>
    </location>
</feature>
<dbReference type="InterPro" id="IPR004846">
    <property type="entry name" value="T2SS/T3SS_dom"/>
</dbReference>
<dbReference type="Pfam" id="PF00263">
    <property type="entry name" value="Secretin"/>
    <property type="match status" value="1"/>
</dbReference>
<dbReference type="OrthoDB" id="9779724at2"/>
<dbReference type="PRINTS" id="PR00811">
    <property type="entry name" value="BCTERIALGSPD"/>
</dbReference>
<sequence>MLMNKKILCKRLLSCFAALMLAYSSGAFAKPLYLEQGKSQYFELDKKVDTIFISSPNIANYEVLDDYSFMVYAKQEGVTDVMAFDAQGNILLSDTLNVNAFINNITDTNKQIKARFPNSNLQVKKVGKAYVIEGKAASDQESEEVNRIVGEAIGAPSKVTEYTVKHGTSEEKAPFLDKYQYTGVINNSNVSEATQINVKLTVVEVNKNLSDALGINWSNPAGNLLNNLTGGSAVIGGGFDASGGSISLINANNLRLFINAINNTNNGKVLAEPNISMLSGETADILVGGEVPYVQKDSDGGSTVTYKDFGVKLLVGAKVQKNDRVRLVLAQEVSTLAGSYAYADVGNIPYFHTRRSKSTFEVGNGESFIIGGLLSSTDLEGVSKVPLLGDLPILGAFFRSVSTSRDVKELVVVATVNLVKPINSKDIVYPTFEQTGTMERFFNLTPFKNVYHKTLTSNFLQNGGFIQ</sequence>
<proteinExistence type="inferred from homology"/>
<feature type="signal peptide" evidence="2">
    <location>
        <begin position="1"/>
        <end position="29"/>
    </location>
</feature>
<evidence type="ECO:0000256" key="1">
    <source>
        <dbReference type="RuleBase" id="RU004003"/>
    </source>
</evidence>
<dbReference type="PANTHER" id="PTHR30332:SF17">
    <property type="entry name" value="TYPE IV PILIATION SYSTEM PROTEIN DR_0774-RELATED"/>
    <property type="match status" value="1"/>
</dbReference>
<feature type="chain" id="PRO_5014812170" evidence="2">
    <location>
        <begin position="30"/>
        <end position="467"/>
    </location>
</feature>
<accession>A0A2M8RWT8</accession>
<dbReference type="AlphaFoldDB" id="A0A2M8RWT8"/>
<dbReference type="InterPro" id="IPR050810">
    <property type="entry name" value="Bact_Secretion_Sys_Channel"/>
</dbReference>
<dbReference type="InterPro" id="IPR001775">
    <property type="entry name" value="GspD/PilQ"/>
</dbReference>
<feature type="domain" description="Pilus formation protein N-terminal" evidence="4">
    <location>
        <begin position="30"/>
        <end position="98"/>
    </location>
</feature>
<dbReference type="GO" id="GO:0015627">
    <property type="term" value="C:type II protein secretion system complex"/>
    <property type="evidence" value="ECO:0007669"/>
    <property type="project" value="TreeGrafter"/>
</dbReference>
<evidence type="ECO:0000256" key="2">
    <source>
        <dbReference type="SAM" id="SignalP"/>
    </source>
</evidence>
<keyword evidence="2" id="KW-0732">Signal</keyword>
<evidence type="ECO:0000259" key="3">
    <source>
        <dbReference type="Pfam" id="PF00263"/>
    </source>
</evidence>
<comment type="similarity">
    <text evidence="1">Belongs to the bacterial secretin family.</text>
</comment>
<comment type="caution">
    <text evidence="5">The sequence shown here is derived from an EMBL/GenBank/DDBJ whole genome shotgun (WGS) entry which is preliminary data.</text>
</comment>